<keyword evidence="3" id="KW-1185">Reference proteome</keyword>
<name>A0ABV1YMQ9_9HYPH</name>
<reference evidence="2 3" key="1">
    <citation type="journal article" date="2024" name="Proc. Natl. Acad. Sci. U.S.A.">
        <title>The evolutionary genomics of adaptation to stress in wild rhizobium bacteria.</title>
        <authorList>
            <person name="Kehlet-Delgado H."/>
            <person name="Montoya A.P."/>
            <person name="Jensen K.T."/>
            <person name="Wendlandt C.E."/>
            <person name="Dexheimer C."/>
            <person name="Roberts M."/>
            <person name="Torres Martinez L."/>
            <person name="Friesen M.L."/>
            <person name="Griffitts J.S."/>
            <person name="Porter S.S."/>
        </authorList>
    </citation>
    <scope>NUCLEOTIDE SEQUENCE [LARGE SCALE GENOMIC DNA]</scope>
    <source>
        <strain evidence="2 3">M0729</strain>
    </source>
</reference>
<keyword evidence="1" id="KW-0472">Membrane</keyword>
<keyword evidence="1" id="KW-1133">Transmembrane helix</keyword>
<dbReference type="RefSeq" id="WP_156934511.1">
    <property type="nucleotide sequence ID" value="NZ_CP100477.1"/>
</dbReference>
<organism evidence="2 3">
    <name type="scientific">Mesorhizobium opportunistum</name>
    <dbReference type="NCBI Taxonomy" id="593909"/>
    <lineage>
        <taxon>Bacteria</taxon>
        <taxon>Pseudomonadati</taxon>
        <taxon>Pseudomonadota</taxon>
        <taxon>Alphaproteobacteria</taxon>
        <taxon>Hyphomicrobiales</taxon>
        <taxon>Phyllobacteriaceae</taxon>
        <taxon>Mesorhizobium</taxon>
    </lineage>
</organism>
<sequence>MLLVIAMRSILEFFRIGGATGAPLSANQLFYVEGAFAAVSAALAVLVLHAFGRHGWATLSSVMAIIALLAWKIAVIR</sequence>
<protein>
    <submittedName>
        <fullName evidence="2">Uncharacterized protein</fullName>
    </submittedName>
</protein>
<accession>A0ABV1YMQ9</accession>
<dbReference type="EMBL" id="JAMYPJ010000047">
    <property type="protein sequence ID" value="MER8936339.1"/>
    <property type="molecule type" value="Genomic_DNA"/>
</dbReference>
<proteinExistence type="predicted"/>
<keyword evidence="1" id="KW-0812">Transmembrane</keyword>
<gene>
    <name evidence="2" type="ORF">NKI33_25685</name>
</gene>
<comment type="caution">
    <text evidence="2">The sequence shown here is derived from an EMBL/GenBank/DDBJ whole genome shotgun (WGS) entry which is preliminary data.</text>
</comment>
<dbReference type="Proteomes" id="UP001464387">
    <property type="component" value="Unassembled WGS sequence"/>
</dbReference>
<evidence type="ECO:0000313" key="2">
    <source>
        <dbReference type="EMBL" id="MER8936339.1"/>
    </source>
</evidence>
<feature type="transmembrane region" description="Helical" evidence="1">
    <location>
        <begin position="29"/>
        <end position="50"/>
    </location>
</feature>
<evidence type="ECO:0000313" key="3">
    <source>
        <dbReference type="Proteomes" id="UP001464387"/>
    </source>
</evidence>
<feature type="transmembrane region" description="Helical" evidence="1">
    <location>
        <begin position="56"/>
        <end position="75"/>
    </location>
</feature>
<evidence type="ECO:0000256" key="1">
    <source>
        <dbReference type="SAM" id="Phobius"/>
    </source>
</evidence>